<dbReference type="AlphaFoldDB" id="A0A9D2JH40"/>
<sequence length="473" mass="51578">MKQPTKTRCPGPGLALLGLAALGLVTGATVWLHTGWSAVDLTLTHEIADAAQLEGFTLSGLMRWGNQSNALHFTLQNGALETALHLDDDQFQRQTEVYTQRTLSVRPQDRDAVNEAARLTQTLENGTRILKSEATVLRPMYTLQLPDGTSLRLAGEDLTLEEPAELRAEDVQVPPDILLSPLGTYYDYTCSDLTSPDVFSIWTPVNEQPFVLGTGYGVCWTQNALGRAPGLYWAHGLTADEIYALPADGVRYDEEILCATTQFGTLEPFYCPGDAQLALAGASLGDGSTLLLYYTTDGLLCADLVNAAGQCTDHRELAELPGMVRFDAQLMPRTRSQDAVLLLTPYEGQDENGAWRGGETRLAALRAENGTFTRATALVPDFALGDDAAVLNEAGDKVLFAGDNILHYNHGFSLYARGSLRTDYINLRVMELDTGRTTYMGHIETGAQRDWGSQAPNRVILYDTLQRDGGNLP</sequence>
<reference evidence="1" key="2">
    <citation type="submission" date="2021-04" db="EMBL/GenBank/DDBJ databases">
        <authorList>
            <person name="Gilroy R."/>
        </authorList>
    </citation>
    <scope>NUCLEOTIDE SEQUENCE</scope>
    <source>
        <strain evidence="1">3436</strain>
    </source>
</reference>
<organism evidence="1 2">
    <name type="scientific">Candidatus Gemmiger excrementavium</name>
    <dbReference type="NCBI Taxonomy" id="2838608"/>
    <lineage>
        <taxon>Bacteria</taxon>
        <taxon>Bacillati</taxon>
        <taxon>Bacillota</taxon>
        <taxon>Clostridia</taxon>
        <taxon>Eubacteriales</taxon>
        <taxon>Gemmiger</taxon>
    </lineage>
</organism>
<proteinExistence type="predicted"/>
<reference evidence="1" key="1">
    <citation type="journal article" date="2021" name="PeerJ">
        <title>Extensive microbial diversity within the chicken gut microbiome revealed by metagenomics and culture.</title>
        <authorList>
            <person name="Gilroy R."/>
            <person name="Ravi A."/>
            <person name="Getino M."/>
            <person name="Pursley I."/>
            <person name="Horton D.L."/>
            <person name="Alikhan N.F."/>
            <person name="Baker D."/>
            <person name="Gharbi K."/>
            <person name="Hall N."/>
            <person name="Watson M."/>
            <person name="Adriaenssens E.M."/>
            <person name="Foster-Nyarko E."/>
            <person name="Jarju S."/>
            <person name="Secka A."/>
            <person name="Antonio M."/>
            <person name="Oren A."/>
            <person name="Chaudhuri R.R."/>
            <person name="La Ragione R."/>
            <person name="Hildebrand F."/>
            <person name="Pallen M.J."/>
        </authorList>
    </citation>
    <scope>NUCLEOTIDE SEQUENCE</scope>
    <source>
        <strain evidence="1">3436</strain>
    </source>
</reference>
<comment type="caution">
    <text evidence="1">The sequence shown here is derived from an EMBL/GenBank/DDBJ whole genome shotgun (WGS) entry which is preliminary data.</text>
</comment>
<dbReference type="Proteomes" id="UP000824031">
    <property type="component" value="Unassembled WGS sequence"/>
</dbReference>
<name>A0A9D2JH40_9FIRM</name>
<dbReference type="EMBL" id="DXBO01000103">
    <property type="protein sequence ID" value="HIZ48429.1"/>
    <property type="molecule type" value="Genomic_DNA"/>
</dbReference>
<accession>A0A9D2JH40</accession>
<protein>
    <submittedName>
        <fullName evidence="1">Uncharacterized protein</fullName>
    </submittedName>
</protein>
<evidence type="ECO:0000313" key="2">
    <source>
        <dbReference type="Proteomes" id="UP000824031"/>
    </source>
</evidence>
<gene>
    <name evidence="1" type="ORF">H9810_06920</name>
</gene>
<evidence type="ECO:0000313" key="1">
    <source>
        <dbReference type="EMBL" id="HIZ48429.1"/>
    </source>
</evidence>